<evidence type="ECO:0000256" key="1">
    <source>
        <dbReference type="ARBA" id="ARBA00010761"/>
    </source>
</evidence>
<dbReference type="Proteomes" id="UP000740926">
    <property type="component" value="Unassembled WGS sequence"/>
</dbReference>
<dbReference type="InterPro" id="IPR001351">
    <property type="entry name" value="Ribosomal_uS3_C"/>
</dbReference>
<reference evidence="7 8" key="1">
    <citation type="journal article" date="2020" name="Microb. Genom.">
        <title>Genetic diversity of clinical and environmental Mucorales isolates obtained from an investigation of mucormycosis cases among solid organ transplant recipients.</title>
        <authorList>
            <person name="Nguyen M.H."/>
            <person name="Kaul D."/>
            <person name="Muto C."/>
            <person name="Cheng S.J."/>
            <person name="Richter R.A."/>
            <person name="Bruno V.M."/>
            <person name="Liu G."/>
            <person name="Beyhan S."/>
            <person name="Sundermann A.J."/>
            <person name="Mounaud S."/>
            <person name="Pasculle A.W."/>
            <person name="Nierman W.C."/>
            <person name="Driscoll E."/>
            <person name="Cumbie R."/>
            <person name="Clancy C.J."/>
            <person name="Dupont C.L."/>
        </authorList>
    </citation>
    <scope>NUCLEOTIDE SEQUENCE [LARGE SCALE GENOMIC DNA]</scope>
    <source>
        <strain evidence="7 8">GL24</strain>
    </source>
</reference>
<dbReference type="Pfam" id="PF00189">
    <property type="entry name" value="Ribosomal_S3_C"/>
    <property type="match status" value="1"/>
</dbReference>
<dbReference type="InterPro" id="IPR057258">
    <property type="entry name" value="Ribosomal_uS3"/>
</dbReference>
<sequence length="96" mass="10527">MLLSSRLSVVCVRLLSVNLSNSNCGTVWAQVERGCELVISGKVRAAHAKTMKFVDGFMMHSGNFAREFMTTAVCHVDLCQAVLGIKVKSRLNNDPK</sequence>
<organism evidence="7 8">
    <name type="scientific">Rhizopus delemar</name>
    <dbReference type="NCBI Taxonomy" id="936053"/>
    <lineage>
        <taxon>Eukaryota</taxon>
        <taxon>Fungi</taxon>
        <taxon>Fungi incertae sedis</taxon>
        <taxon>Mucoromycota</taxon>
        <taxon>Mucoromycotina</taxon>
        <taxon>Mucoromycetes</taxon>
        <taxon>Mucorales</taxon>
        <taxon>Mucorineae</taxon>
        <taxon>Rhizopodaceae</taxon>
        <taxon>Rhizopus</taxon>
    </lineage>
</organism>
<dbReference type="EMBL" id="JAANIU010003784">
    <property type="protein sequence ID" value="KAG1559971.1"/>
    <property type="molecule type" value="Genomic_DNA"/>
</dbReference>
<dbReference type="InterPro" id="IPR036419">
    <property type="entry name" value="Ribosomal_S3_C_sf"/>
</dbReference>
<dbReference type="Gene3D" id="3.30.1140.32">
    <property type="entry name" value="Ribosomal protein S3, C-terminal domain"/>
    <property type="match status" value="1"/>
</dbReference>
<accession>A0A9P6YRS3</accession>
<evidence type="ECO:0000259" key="6">
    <source>
        <dbReference type="Pfam" id="PF00189"/>
    </source>
</evidence>
<evidence type="ECO:0000256" key="5">
    <source>
        <dbReference type="SAM" id="SignalP"/>
    </source>
</evidence>
<dbReference type="PANTHER" id="PTHR11760:SF32">
    <property type="entry name" value="SMALL RIBOSOMAL SUBUNIT PROTEIN US3"/>
    <property type="match status" value="1"/>
</dbReference>
<feature type="domain" description="Small ribosomal subunit protein uS3 C-terminal" evidence="6">
    <location>
        <begin position="30"/>
        <end position="88"/>
    </location>
</feature>
<evidence type="ECO:0000256" key="4">
    <source>
        <dbReference type="ARBA" id="ARBA00035408"/>
    </source>
</evidence>
<dbReference type="AlphaFoldDB" id="A0A9P6YRS3"/>
<gene>
    <name evidence="7" type="ORF">G6F50_012357</name>
</gene>
<name>A0A9P6YRS3_9FUNG</name>
<evidence type="ECO:0000256" key="2">
    <source>
        <dbReference type="ARBA" id="ARBA00022980"/>
    </source>
</evidence>
<keyword evidence="2" id="KW-0689">Ribosomal protein</keyword>
<dbReference type="SUPFAM" id="SSF54821">
    <property type="entry name" value="Ribosomal protein S3 C-terminal domain"/>
    <property type="match status" value="1"/>
</dbReference>
<comment type="similarity">
    <text evidence="1">Belongs to the universal ribosomal protein uS3 family.</text>
</comment>
<dbReference type="GO" id="GO:0022627">
    <property type="term" value="C:cytosolic small ribosomal subunit"/>
    <property type="evidence" value="ECO:0007669"/>
    <property type="project" value="TreeGrafter"/>
</dbReference>
<dbReference type="PANTHER" id="PTHR11760">
    <property type="entry name" value="30S/40S RIBOSOMAL PROTEIN S3"/>
    <property type="match status" value="1"/>
</dbReference>
<protein>
    <recommendedName>
        <fullName evidence="4">40S ribosomal protein S3</fullName>
    </recommendedName>
</protein>
<comment type="caution">
    <text evidence="7">The sequence shown here is derived from an EMBL/GenBank/DDBJ whole genome shotgun (WGS) entry which is preliminary data.</text>
</comment>
<feature type="signal peptide" evidence="5">
    <location>
        <begin position="1"/>
        <end position="29"/>
    </location>
</feature>
<dbReference type="GO" id="GO:0003735">
    <property type="term" value="F:structural constituent of ribosome"/>
    <property type="evidence" value="ECO:0007669"/>
    <property type="project" value="InterPro"/>
</dbReference>
<feature type="chain" id="PRO_5040119461" description="40S ribosomal protein S3" evidence="5">
    <location>
        <begin position="30"/>
        <end position="96"/>
    </location>
</feature>
<proteinExistence type="inferred from homology"/>
<dbReference type="GO" id="GO:0006412">
    <property type="term" value="P:translation"/>
    <property type="evidence" value="ECO:0007669"/>
    <property type="project" value="InterPro"/>
</dbReference>
<keyword evidence="8" id="KW-1185">Reference proteome</keyword>
<dbReference type="GO" id="GO:0005634">
    <property type="term" value="C:nucleus"/>
    <property type="evidence" value="ECO:0007669"/>
    <property type="project" value="TreeGrafter"/>
</dbReference>
<keyword evidence="3" id="KW-0687">Ribonucleoprotein</keyword>
<keyword evidence="5" id="KW-0732">Signal</keyword>
<evidence type="ECO:0000313" key="7">
    <source>
        <dbReference type="EMBL" id="KAG1559971.1"/>
    </source>
</evidence>
<evidence type="ECO:0000313" key="8">
    <source>
        <dbReference type="Proteomes" id="UP000740926"/>
    </source>
</evidence>
<evidence type="ECO:0000256" key="3">
    <source>
        <dbReference type="ARBA" id="ARBA00023274"/>
    </source>
</evidence>